<dbReference type="EMBL" id="GG692397">
    <property type="protein sequence ID" value="EER33596.1"/>
    <property type="molecule type" value="Genomic_DNA"/>
</dbReference>
<dbReference type="InterPro" id="IPR018034">
    <property type="entry name" value="Kri1"/>
</dbReference>
<dbReference type="KEGG" id="ctp:CTRG_02414"/>
<gene>
    <name evidence="4" type="ORF">CTRG_02414</name>
</gene>
<proteinExistence type="inferred from homology"/>
<comment type="similarity">
    <text evidence="1">Belongs to the KRI1 family.</text>
</comment>
<feature type="compositionally biased region" description="Acidic residues" evidence="2">
    <location>
        <begin position="54"/>
        <end position="79"/>
    </location>
</feature>
<feature type="region of interest" description="Disordered" evidence="2">
    <location>
        <begin position="1"/>
        <end position="79"/>
    </location>
</feature>
<feature type="domain" description="Kri1-like C-terminal" evidence="3">
    <location>
        <begin position="461"/>
        <end position="556"/>
    </location>
</feature>
<dbReference type="GO" id="GO:0005730">
    <property type="term" value="C:nucleolus"/>
    <property type="evidence" value="ECO:0007669"/>
    <property type="project" value="EnsemblFungi"/>
</dbReference>
<feature type="compositionally biased region" description="Basic and acidic residues" evidence="2">
    <location>
        <begin position="22"/>
        <end position="53"/>
    </location>
</feature>
<feature type="compositionally biased region" description="Basic residues" evidence="2">
    <location>
        <begin position="583"/>
        <end position="598"/>
    </location>
</feature>
<dbReference type="PANTHER" id="PTHR14490:SF5">
    <property type="entry name" value="PROTEIN KRI1 HOMOLOG"/>
    <property type="match status" value="1"/>
</dbReference>
<dbReference type="InterPro" id="IPR024626">
    <property type="entry name" value="Kri1-like_C"/>
</dbReference>
<name>C5MAA2_CANTT</name>
<protein>
    <recommendedName>
        <fullName evidence="3">Kri1-like C-terminal domain-containing protein</fullName>
    </recommendedName>
</protein>
<dbReference type="Pfam" id="PF05178">
    <property type="entry name" value="Kri1"/>
    <property type="match status" value="1"/>
</dbReference>
<keyword evidence="5" id="KW-1185">Reference proteome</keyword>
<dbReference type="AlphaFoldDB" id="C5MAA2"/>
<feature type="region of interest" description="Disordered" evidence="2">
    <location>
        <begin position="284"/>
        <end position="310"/>
    </location>
</feature>
<feature type="compositionally biased region" description="Acidic residues" evidence="2">
    <location>
        <begin position="177"/>
        <end position="191"/>
    </location>
</feature>
<feature type="compositionally biased region" description="Basic and acidic residues" evidence="2">
    <location>
        <begin position="441"/>
        <end position="458"/>
    </location>
</feature>
<dbReference type="Pfam" id="PF12936">
    <property type="entry name" value="Kri1_C"/>
    <property type="match status" value="1"/>
</dbReference>
<evidence type="ECO:0000259" key="3">
    <source>
        <dbReference type="Pfam" id="PF12936"/>
    </source>
</evidence>
<dbReference type="VEuPathDB" id="FungiDB:CTRG_02414"/>
<dbReference type="STRING" id="294747.C5MAA2"/>
<dbReference type="GO" id="GO:0000447">
    <property type="term" value="P:endonucleolytic cleavage in ITS1 to separate SSU-rRNA from 5.8S rRNA and LSU-rRNA from tricistronic rRNA transcript (SSU-rRNA, 5.8S rRNA, LSU-rRNA)"/>
    <property type="evidence" value="ECO:0007669"/>
    <property type="project" value="EnsemblFungi"/>
</dbReference>
<feature type="compositionally biased region" description="Basic and acidic residues" evidence="2">
    <location>
        <begin position="192"/>
        <end position="207"/>
    </location>
</feature>
<feature type="region of interest" description="Disordered" evidence="2">
    <location>
        <begin position="173"/>
        <end position="222"/>
    </location>
</feature>
<dbReference type="HOGENOM" id="CLU_009647_3_0_1"/>
<evidence type="ECO:0000313" key="5">
    <source>
        <dbReference type="Proteomes" id="UP000002037"/>
    </source>
</evidence>
<dbReference type="GO" id="GO:0030686">
    <property type="term" value="C:90S preribosome"/>
    <property type="evidence" value="ECO:0007669"/>
    <property type="project" value="EnsemblFungi"/>
</dbReference>
<dbReference type="Proteomes" id="UP000002037">
    <property type="component" value="Unassembled WGS sequence"/>
</dbReference>
<evidence type="ECO:0000256" key="1">
    <source>
        <dbReference type="ARBA" id="ARBA00007473"/>
    </source>
</evidence>
<feature type="region of interest" description="Disordered" evidence="2">
    <location>
        <begin position="388"/>
        <end position="458"/>
    </location>
</feature>
<accession>C5MAA2</accession>
<dbReference type="GeneID" id="8301705"/>
<evidence type="ECO:0000256" key="2">
    <source>
        <dbReference type="SAM" id="MobiDB-lite"/>
    </source>
</evidence>
<organism evidence="4 5">
    <name type="scientific">Candida tropicalis (strain ATCC MYA-3404 / T1)</name>
    <name type="common">Yeast</name>
    <dbReference type="NCBI Taxonomy" id="294747"/>
    <lineage>
        <taxon>Eukaryota</taxon>
        <taxon>Fungi</taxon>
        <taxon>Dikarya</taxon>
        <taxon>Ascomycota</taxon>
        <taxon>Saccharomycotina</taxon>
        <taxon>Pichiomycetes</taxon>
        <taxon>Debaryomycetaceae</taxon>
        <taxon>Candida/Lodderomyces clade</taxon>
        <taxon>Candida</taxon>
    </lineage>
</organism>
<dbReference type="PANTHER" id="PTHR14490">
    <property type="entry name" value="ZINC FINGER, ZZ TYPE"/>
    <property type="match status" value="1"/>
</dbReference>
<feature type="region of interest" description="Disordered" evidence="2">
    <location>
        <begin position="568"/>
        <end position="598"/>
    </location>
</feature>
<feature type="compositionally biased region" description="Basic residues" evidence="2">
    <location>
        <begin position="291"/>
        <end position="303"/>
    </location>
</feature>
<dbReference type="OrthoDB" id="10252032at2759"/>
<dbReference type="RefSeq" id="XP_002548117.1">
    <property type="nucleotide sequence ID" value="XM_002548071.1"/>
</dbReference>
<reference evidence="4 5" key="1">
    <citation type="journal article" date="2009" name="Nature">
        <title>Evolution of pathogenicity and sexual reproduction in eight Candida genomes.</title>
        <authorList>
            <person name="Butler G."/>
            <person name="Rasmussen M.D."/>
            <person name="Lin M.F."/>
            <person name="Santos M.A."/>
            <person name="Sakthikumar S."/>
            <person name="Munro C.A."/>
            <person name="Rheinbay E."/>
            <person name="Grabherr M."/>
            <person name="Forche A."/>
            <person name="Reedy J.L."/>
            <person name="Agrafioti I."/>
            <person name="Arnaud M.B."/>
            <person name="Bates S."/>
            <person name="Brown A.J."/>
            <person name="Brunke S."/>
            <person name="Costanzo M.C."/>
            <person name="Fitzpatrick D.A."/>
            <person name="de Groot P.W."/>
            <person name="Harris D."/>
            <person name="Hoyer L.L."/>
            <person name="Hube B."/>
            <person name="Klis F.M."/>
            <person name="Kodira C."/>
            <person name="Lennard N."/>
            <person name="Logue M.E."/>
            <person name="Martin R."/>
            <person name="Neiman A.M."/>
            <person name="Nikolaou E."/>
            <person name="Quail M.A."/>
            <person name="Quinn J."/>
            <person name="Santos M.C."/>
            <person name="Schmitzberger F.F."/>
            <person name="Sherlock G."/>
            <person name="Shah P."/>
            <person name="Silverstein K.A."/>
            <person name="Skrzypek M.S."/>
            <person name="Soll D."/>
            <person name="Staggs R."/>
            <person name="Stansfield I."/>
            <person name="Stumpf M.P."/>
            <person name="Sudbery P.E."/>
            <person name="Srikantha T."/>
            <person name="Zeng Q."/>
            <person name="Berman J."/>
            <person name="Berriman M."/>
            <person name="Heitman J."/>
            <person name="Gow N.A."/>
            <person name="Lorenz M.C."/>
            <person name="Birren B.W."/>
            <person name="Kellis M."/>
            <person name="Cuomo C.A."/>
        </authorList>
    </citation>
    <scope>NUCLEOTIDE SEQUENCE [LARGE SCALE GENOMIC DNA]</scope>
    <source>
        <strain evidence="5">ATCC MYA-3404 / T1</strain>
    </source>
</reference>
<dbReference type="eggNOG" id="KOG2409">
    <property type="taxonomic scope" value="Eukaryota"/>
</dbReference>
<sequence>MARKKSAAKKAREAAAKQANELNDKPTSVDEPKVEEVEEIKKPAKDEKPKQKEVEEEEYDDEPESSSSEEEDEFGDLITEDVETGINKVLETIRTDPSKLLDPEVKFFEDPEKVEYSARKEKHKPLYISDYNRMNLLDGGYKEFDEKETVDGQKSFAAVQKEEKDQILAEIKNAFNEEMEENEQDGEDDDDGFLKKKEPKEKKKEEEVVAPGSNLPDPQKDQQGFLSAFLDQQAWIPKKGDKVINLDRIDQEDEEDFDNAVEDFENAYNFRYEDPNSAEIVSYARNQATLRRSKTNSRKRQREKKQELKRQEEEIVQNMLKKKKTSKVNKVLDRLTKIKEAVGDQVSDETIERVFGDALLQDDFDDADWDSKMAEIFNEQYYNAEIEKPTWDDDIMDDFNQGNDADDDSDLEDADAEEYSAQQQEEEDDHEEGPSRKKTKKEILKEKKSAKKEKEALKEKAQAIVEANTLKIRDEVEEERGRQRAKEDGEVKFKYREVSPEAFGLTTRDILLADDKQLNNFIGIKKFAPYRAKELRMKDKRKYTKKKHLEEWKKETFRNIHIPEEAKDGEIWIPDDSEPVESKKKHSKKKDKKRKSHS</sequence>
<evidence type="ECO:0000313" key="4">
    <source>
        <dbReference type="EMBL" id="EER33596.1"/>
    </source>
</evidence>
<feature type="compositionally biased region" description="Acidic residues" evidence="2">
    <location>
        <begin position="404"/>
        <end position="431"/>
    </location>
</feature>